<dbReference type="InterPro" id="IPR011333">
    <property type="entry name" value="SKP1/BTB/POZ_sf"/>
</dbReference>
<dbReference type="OrthoDB" id="45365at2759"/>
<proteinExistence type="predicted"/>
<dbReference type="FunFam" id="3.30.710.10:FF:000169">
    <property type="entry name" value="BTB/POZ domain-containing protein 2"/>
    <property type="match status" value="1"/>
</dbReference>
<dbReference type="PROSITE" id="PS50097">
    <property type="entry name" value="BTB"/>
    <property type="match status" value="1"/>
</dbReference>
<accession>A0A8K0JV58</accession>
<dbReference type="AlphaFoldDB" id="A0A8K0JV58"/>
<dbReference type="PANTHER" id="PTHR45774">
    <property type="entry name" value="BTB/POZ DOMAIN-CONTAINING"/>
    <property type="match status" value="1"/>
</dbReference>
<keyword evidence="4" id="KW-1185">Reference proteome</keyword>
<comment type="caution">
    <text evidence="3">The sequence shown here is derived from an EMBL/GenBank/DDBJ whole genome shotgun (WGS) entry which is preliminary data.</text>
</comment>
<dbReference type="Gene3D" id="2.60.120.820">
    <property type="entry name" value="PHR domain"/>
    <property type="match status" value="1"/>
</dbReference>
<dbReference type="Pfam" id="PF00651">
    <property type="entry name" value="BTB"/>
    <property type="match status" value="1"/>
</dbReference>
<dbReference type="Pfam" id="PF07707">
    <property type="entry name" value="BACK"/>
    <property type="match status" value="1"/>
</dbReference>
<dbReference type="InterPro" id="IPR038648">
    <property type="entry name" value="PHR_sf"/>
</dbReference>
<evidence type="ECO:0000259" key="2">
    <source>
        <dbReference type="PROSITE" id="PS50097"/>
    </source>
</evidence>
<dbReference type="InterPro" id="IPR011705">
    <property type="entry name" value="BACK"/>
</dbReference>
<feature type="region of interest" description="Disordered" evidence="1">
    <location>
        <begin position="421"/>
        <end position="448"/>
    </location>
</feature>
<feature type="domain" description="BTB" evidence="2">
    <location>
        <begin position="28"/>
        <end position="98"/>
    </location>
</feature>
<sequence length="567" mass="63351">MGTPNDWQVKKRKVSERGRYLLETSQWSDCKFIVGTEPHQETFQCHKLFLAIASPVFDAMFFGGMAEKDVPIPILDVQPEAFRALLEYIYTDGINLQSFDQACELCYAAKKYMLPYLVEECTKFLWRDLHPRNACRAYEFAKLFEEPVLMEKCLEIMCSETQAVLSDPSFEEAEHSTLVTLLEQENLAVTSELILFEAVTRWAGRECQRRGLTPSGENLRTVLGSEPLRLLRLLTLTPSQLASGPAISTLLTRDEAFALLLEASAPRESADLPEGLCTSRVPRYHPKKRGCTMPPRLGKAHPFRKVGLFSGGSPPLESTDHNPMMAMTWGSPSRSHCWRNMIPDAPCYHATGNMEASVTFTVDRNICVVGILVPTQVSERHRHGENPSSSGEHYISELAPRSSELNPSYMHVISSSAVNPYSAQSPQNLSKPRSSGSGPSMSVTAGSSRDTLASDGMFGARIMGFNEEYTELLYAHLTDADGCRLTYTHLSARVQPDSMVEISFNRSVHLTRGRTYKIGVQFTNSGWYPIGECDRTVKCDDVTFNFCVGGSDHYIRDGLIRSIIFTF</sequence>
<dbReference type="Proteomes" id="UP000792457">
    <property type="component" value="Unassembled WGS sequence"/>
</dbReference>
<dbReference type="Gene3D" id="3.30.710.10">
    <property type="entry name" value="Potassium Channel Kv1.1, Chain A"/>
    <property type="match status" value="1"/>
</dbReference>
<dbReference type="InterPro" id="IPR000210">
    <property type="entry name" value="BTB/POZ_dom"/>
</dbReference>
<organism evidence="3 4">
    <name type="scientific">Ladona fulva</name>
    <name type="common">Scarce chaser dragonfly</name>
    <name type="synonym">Libellula fulva</name>
    <dbReference type="NCBI Taxonomy" id="123851"/>
    <lineage>
        <taxon>Eukaryota</taxon>
        <taxon>Metazoa</taxon>
        <taxon>Ecdysozoa</taxon>
        <taxon>Arthropoda</taxon>
        <taxon>Hexapoda</taxon>
        <taxon>Insecta</taxon>
        <taxon>Pterygota</taxon>
        <taxon>Palaeoptera</taxon>
        <taxon>Odonata</taxon>
        <taxon>Epiprocta</taxon>
        <taxon>Anisoptera</taxon>
        <taxon>Libelluloidea</taxon>
        <taxon>Libellulidae</taxon>
        <taxon>Ladona</taxon>
    </lineage>
</organism>
<dbReference type="Gene3D" id="1.25.40.420">
    <property type="match status" value="1"/>
</dbReference>
<dbReference type="EMBL" id="KZ308156">
    <property type="protein sequence ID" value="KAG8223255.1"/>
    <property type="molecule type" value="Genomic_DNA"/>
</dbReference>
<evidence type="ECO:0000313" key="4">
    <source>
        <dbReference type="Proteomes" id="UP000792457"/>
    </source>
</evidence>
<reference evidence="3" key="2">
    <citation type="submission" date="2017-10" db="EMBL/GenBank/DDBJ databases">
        <title>Ladona fulva Genome sequencing and assembly.</title>
        <authorList>
            <person name="Murali S."/>
            <person name="Richards S."/>
            <person name="Bandaranaike D."/>
            <person name="Bellair M."/>
            <person name="Blankenburg K."/>
            <person name="Chao H."/>
            <person name="Dinh H."/>
            <person name="Doddapaneni H."/>
            <person name="Dugan-Rocha S."/>
            <person name="Elkadiri S."/>
            <person name="Gnanaolivu R."/>
            <person name="Hernandez B."/>
            <person name="Skinner E."/>
            <person name="Javaid M."/>
            <person name="Lee S."/>
            <person name="Li M."/>
            <person name="Ming W."/>
            <person name="Munidasa M."/>
            <person name="Muniz J."/>
            <person name="Nguyen L."/>
            <person name="Hughes D."/>
            <person name="Osuji N."/>
            <person name="Pu L.-L."/>
            <person name="Puazo M."/>
            <person name="Qu C."/>
            <person name="Quiroz J."/>
            <person name="Raj R."/>
            <person name="Weissenberger G."/>
            <person name="Xin Y."/>
            <person name="Zou X."/>
            <person name="Han Y."/>
            <person name="Worley K."/>
            <person name="Muzny D."/>
            <person name="Gibbs R."/>
        </authorList>
    </citation>
    <scope>NUCLEOTIDE SEQUENCE</scope>
    <source>
        <strain evidence="3">Sampled in the wild</strain>
    </source>
</reference>
<name>A0A8K0JV58_LADFU</name>
<reference evidence="3" key="1">
    <citation type="submission" date="2013-04" db="EMBL/GenBank/DDBJ databases">
        <authorList>
            <person name="Qu J."/>
            <person name="Murali S.C."/>
            <person name="Bandaranaike D."/>
            <person name="Bellair M."/>
            <person name="Blankenburg K."/>
            <person name="Chao H."/>
            <person name="Dinh H."/>
            <person name="Doddapaneni H."/>
            <person name="Downs B."/>
            <person name="Dugan-Rocha S."/>
            <person name="Elkadiri S."/>
            <person name="Gnanaolivu R.D."/>
            <person name="Hernandez B."/>
            <person name="Javaid M."/>
            <person name="Jayaseelan J.C."/>
            <person name="Lee S."/>
            <person name="Li M."/>
            <person name="Ming W."/>
            <person name="Munidasa M."/>
            <person name="Muniz J."/>
            <person name="Nguyen L."/>
            <person name="Ongeri F."/>
            <person name="Osuji N."/>
            <person name="Pu L.-L."/>
            <person name="Puazo M."/>
            <person name="Qu C."/>
            <person name="Quiroz J."/>
            <person name="Raj R."/>
            <person name="Weissenberger G."/>
            <person name="Xin Y."/>
            <person name="Zou X."/>
            <person name="Han Y."/>
            <person name="Richards S."/>
            <person name="Worley K."/>
            <person name="Muzny D."/>
            <person name="Gibbs R."/>
        </authorList>
    </citation>
    <scope>NUCLEOTIDE SEQUENCE</scope>
    <source>
        <strain evidence="3">Sampled in the wild</strain>
    </source>
</reference>
<dbReference type="SMART" id="SM00875">
    <property type="entry name" value="BACK"/>
    <property type="match status" value="1"/>
</dbReference>
<protein>
    <recommendedName>
        <fullName evidence="2">BTB domain-containing protein</fullName>
    </recommendedName>
</protein>
<evidence type="ECO:0000256" key="1">
    <source>
        <dbReference type="SAM" id="MobiDB-lite"/>
    </source>
</evidence>
<gene>
    <name evidence="3" type="ORF">J437_LFUL001531</name>
</gene>
<evidence type="ECO:0000313" key="3">
    <source>
        <dbReference type="EMBL" id="KAG8223255.1"/>
    </source>
</evidence>
<dbReference type="SUPFAM" id="SSF54695">
    <property type="entry name" value="POZ domain"/>
    <property type="match status" value="1"/>
</dbReference>
<dbReference type="GO" id="GO:0000932">
    <property type="term" value="C:P-body"/>
    <property type="evidence" value="ECO:0007669"/>
    <property type="project" value="TreeGrafter"/>
</dbReference>
<dbReference type="SMART" id="SM00225">
    <property type="entry name" value="BTB"/>
    <property type="match status" value="1"/>
</dbReference>
<dbReference type="GO" id="GO:0005829">
    <property type="term" value="C:cytosol"/>
    <property type="evidence" value="ECO:0007669"/>
    <property type="project" value="TreeGrafter"/>
</dbReference>
<dbReference type="PANTHER" id="PTHR45774:SF3">
    <property type="entry name" value="BTB (POZ) DOMAIN-CONTAINING 2B-RELATED"/>
    <property type="match status" value="1"/>
</dbReference>
<dbReference type="GO" id="GO:0022008">
    <property type="term" value="P:neurogenesis"/>
    <property type="evidence" value="ECO:0007669"/>
    <property type="project" value="TreeGrafter"/>
</dbReference>